<dbReference type="EMBL" id="KT321314">
    <property type="protein sequence ID" value="ALA45077.1"/>
    <property type="molecule type" value="Genomic_DNA"/>
</dbReference>
<dbReference type="GeneID" id="26647480"/>
<dbReference type="RefSeq" id="YP_009196356.1">
    <property type="nucleotide sequence ID" value="NC_028772.1"/>
</dbReference>
<dbReference type="KEGG" id="vg:26647480"/>
<keyword evidence="1" id="KW-0472">Membrane</keyword>
<proteinExistence type="predicted"/>
<dbReference type="Proteomes" id="UP000207643">
    <property type="component" value="Segment"/>
</dbReference>
<gene>
    <name evidence="2" type="ORF">RU59_00014</name>
</gene>
<keyword evidence="1" id="KW-1133">Transmembrane helix</keyword>
<evidence type="ECO:0000313" key="2">
    <source>
        <dbReference type="EMBL" id="ALA45077.1"/>
    </source>
</evidence>
<evidence type="ECO:0000256" key="1">
    <source>
        <dbReference type="SAM" id="Phobius"/>
    </source>
</evidence>
<name>A0A0K2FGV4_9CAUD</name>
<reference evidence="2 3" key="1">
    <citation type="submission" date="2015-07" db="EMBL/GenBank/DDBJ databases">
        <title>Enterobacter aerogenes phage phiEap-2.</title>
        <authorList>
            <person name="Zhao X."/>
        </authorList>
    </citation>
    <scope>NUCLEOTIDE SEQUENCE [LARGE SCALE GENOMIC DNA]</scope>
</reference>
<organism evidence="2 3">
    <name type="scientific">Enterobacter phage phiEap-1</name>
    <dbReference type="NCBI Taxonomy" id="1587520"/>
    <lineage>
        <taxon>Viruses</taxon>
        <taxon>Duplodnaviria</taxon>
        <taxon>Heunggongvirae</taxon>
        <taxon>Uroviricota</taxon>
        <taxon>Caudoviricetes</taxon>
        <taxon>Autographivirales</taxon>
        <taxon>Autotranscriptaviridae</taxon>
        <taxon>Studiervirinae</taxon>
        <taxon>Eapunavirus</taxon>
        <taxon>Eapunavirus Eap1</taxon>
    </lineage>
</organism>
<feature type="transmembrane region" description="Helical" evidence="1">
    <location>
        <begin position="7"/>
        <end position="32"/>
    </location>
</feature>
<keyword evidence="3" id="KW-1185">Reference proteome</keyword>
<evidence type="ECO:0000313" key="3">
    <source>
        <dbReference type="Proteomes" id="UP000207643"/>
    </source>
</evidence>
<sequence>MSKIENVVMGIILGCLAVAISTMTFAVVVLTLRKLGFL</sequence>
<protein>
    <submittedName>
        <fullName evidence="2">Uncharacterized protein</fullName>
    </submittedName>
</protein>
<accession>A0A0K2FGV4</accession>
<keyword evidence="1" id="KW-0812">Transmembrane</keyword>